<evidence type="ECO:0000256" key="5">
    <source>
        <dbReference type="ARBA" id="ARBA00022989"/>
    </source>
</evidence>
<dbReference type="InterPro" id="IPR029044">
    <property type="entry name" value="Nucleotide-diphossugar_trans"/>
</dbReference>
<evidence type="ECO:0000313" key="8">
    <source>
        <dbReference type="EMBL" id="KNH01518.1"/>
    </source>
</evidence>
<keyword evidence="6 7" id="KW-0472">Membrane</keyword>
<sequence>MLFASFTAAEWFLLVQHELLLFAAAFFALGMIDEFALDCTYLWCRITGRIRTPRIDERELDQLEGLAGPAAVFIPTWQEAEVIGSTLTHMLDAWAYAQLTVYIGCYRNDAATIASVIAATRGDPRVRLVVHGKDGPTSKADCLNRLYDALEEDEQRTGVTARLIVLHDAEDMVDPAALPLLDRALWQADFVQLPVLALPQPDSRWIGSHYSDEFAEAHGKALVVRDALGAAIPGAGVGCAIARGSLAQLARASQGKPFAEESLTEDYELGLKIAQAGGKGRFLRVRTAEGRLVATRAFFPALLDQAVRQKTRWMHGIALQGWDRLGWGRQPVDLWMQLRDRRGPLAAILLVIAYVLVCMIAVRLVLEQIGIAQAPPASPLLQALLWLNLTGLMLRFMVRFCCTAREYGWRQGVLAIPRTFVSNIIAIIAGRRAFAAYIGTLRGAPIVWDKTEHRDHPALVQRDGQVA</sequence>
<protein>
    <submittedName>
        <fullName evidence="8">Glycosyltransferase</fullName>
    </submittedName>
</protein>
<dbReference type="InterPro" id="IPR050321">
    <property type="entry name" value="Glycosyltr_2/OpgH_subfam"/>
</dbReference>
<dbReference type="RefSeq" id="WP_050600823.1">
    <property type="nucleotide sequence ID" value="NZ_JYNE01000026.1"/>
</dbReference>
<keyword evidence="5 7" id="KW-1133">Transmembrane helix</keyword>
<dbReference type="STRING" id="1306953.J121_650"/>
<evidence type="ECO:0000313" key="9">
    <source>
        <dbReference type="Proteomes" id="UP000037446"/>
    </source>
</evidence>
<keyword evidence="3 8" id="KW-0808">Transferase</keyword>
<evidence type="ECO:0000256" key="6">
    <source>
        <dbReference type="ARBA" id="ARBA00023136"/>
    </source>
</evidence>
<comment type="caution">
    <text evidence="8">The sequence shown here is derived from an EMBL/GenBank/DDBJ whole genome shotgun (WGS) entry which is preliminary data.</text>
</comment>
<reference evidence="8" key="1">
    <citation type="submission" date="2015-02" db="EMBL/GenBank/DDBJ databases">
        <authorList>
            <person name="Chooi Y.-H."/>
        </authorList>
    </citation>
    <scope>NUCLEOTIDE SEQUENCE [LARGE SCALE GENOMIC DNA]</scope>
    <source>
        <strain evidence="8">LAMA 915</strain>
    </source>
</reference>
<feature type="transmembrane region" description="Helical" evidence="7">
    <location>
        <begin position="345"/>
        <end position="366"/>
    </location>
</feature>
<proteinExistence type="predicted"/>
<feature type="transmembrane region" description="Helical" evidence="7">
    <location>
        <begin position="378"/>
        <end position="398"/>
    </location>
</feature>
<dbReference type="EMBL" id="JYNE01000026">
    <property type="protein sequence ID" value="KNH01518.1"/>
    <property type="molecule type" value="Genomic_DNA"/>
</dbReference>
<dbReference type="GO" id="GO:0016757">
    <property type="term" value="F:glycosyltransferase activity"/>
    <property type="evidence" value="ECO:0007669"/>
    <property type="project" value="UniProtKB-KW"/>
</dbReference>
<keyword evidence="4 7" id="KW-0812">Transmembrane</keyword>
<accession>A0A0L1KC50</accession>
<dbReference type="PANTHER" id="PTHR43867:SF2">
    <property type="entry name" value="CELLULOSE SYNTHASE CATALYTIC SUBUNIT A [UDP-FORMING]"/>
    <property type="match status" value="1"/>
</dbReference>
<gene>
    <name evidence="8" type="ORF">J121_650</name>
</gene>
<dbReference type="NCBIfam" id="NF011307">
    <property type="entry name" value="PRK14716.1-5"/>
    <property type="match status" value="1"/>
</dbReference>
<evidence type="ECO:0000256" key="2">
    <source>
        <dbReference type="ARBA" id="ARBA00022676"/>
    </source>
</evidence>
<dbReference type="PATRIC" id="fig|1306953.7.peg.659"/>
<evidence type="ECO:0000256" key="4">
    <source>
        <dbReference type="ARBA" id="ARBA00022692"/>
    </source>
</evidence>
<dbReference type="Pfam" id="PF13641">
    <property type="entry name" value="Glyco_tranf_2_3"/>
    <property type="match status" value="1"/>
</dbReference>
<dbReference type="AlphaFoldDB" id="A0A0L1KC50"/>
<evidence type="ECO:0000256" key="1">
    <source>
        <dbReference type="ARBA" id="ARBA00004141"/>
    </source>
</evidence>
<dbReference type="Proteomes" id="UP000037446">
    <property type="component" value="Unassembled WGS sequence"/>
</dbReference>
<dbReference type="PANTHER" id="PTHR43867">
    <property type="entry name" value="CELLULOSE SYNTHASE CATALYTIC SUBUNIT A [UDP-FORMING]"/>
    <property type="match status" value="1"/>
</dbReference>
<dbReference type="GO" id="GO:0016020">
    <property type="term" value="C:membrane"/>
    <property type="evidence" value="ECO:0007669"/>
    <property type="project" value="UniProtKB-SubCell"/>
</dbReference>
<dbReference type="SUPFAM" id="SSF53448">
    <property type="entry name" value="Nucleotide-diphospho-sugar transferases"/>
    <property type="match status" value="1"/>
</dbReference>
<comment type="subcellular location">
    <subcellularLocation>
        <location evidence="1">Membrane</location>
        <topology evidence="1">Multi-pass membrane protein</topology>
    </subcellularLocation>
</comment>
<organism evidence="8 9">
    <name type="scientific">Qipengyuania citrea LAMA 915</name>
    <dbReference type="NCBI Taxonomy" id="1306953"/>
    <lineage>
        <taxon>Bacteria</taxon>
        <taxon>Pseudomonadati</taxon>
        <taxon>Pseudomonadota</taxon>
        <taxon>Alphaproteobacteria</taxon>
        <taxon>Sphingomonadales</taxon>
        <taxon>Erythrobacteraceae</taxon>
        <taxon>Qipengyuania</taxon>
    </lineage>
</organism>
<name>A0A0L1KC50_9SPHN</name>
<evidence type="ECO:0000256" key="3">
    <source>
        <dbReference type="ARBA" id="ARBA00022679"/>
    </source>
</evidence>
<keyword evidence="2" id="KW-0328">Glycosyltransferase</keyword>
<dbReference type="Gene3D" id="3.90.550.10">
    <property type="entry name" value="Spore Coat Polysaccharide Biosynthesis Protein SpsA, Chain A"/>
    <property type="match status" value="1"/>
</dbReference>
<evidence type="ECO:0000256" key="7">
    <source>
        <dbReference type="SAM" id="Phobius"/>
    </source>
</evidence>
<feature type="transmembrane region" description="Helical" evidence="7">
    <location>
        <begin position="20"/>
        <end position="44"/>
    </location>
</feature>